<dbReference type="Gene3D" id="2.40.400.10">
    <property type="entry name" value="Acetoacetate decarboxylase-like"/>
    <property type="match status" value="1"/>
</dbReference>
<accession>A0ABP4RX42</accession>
<evidence type="ECO:0000313" key="1">
    <source>
        <dbReference type="EMBL" id="GAA1662159.1"/>
    </source>
</evidence>
<dbReference type="EMBL" id="BAAAPK010000001">
    <property type="protein sequence ID" value="GAA1662159.1"/>
    <property type="molecule type" value="Genomic_DNA"/>
</dbReference>
<proteinExistence type="predicted"/>
<dbReference type="InterPro" id="IPR023375">
    <property type="entry name" value="ADC_dom_sf"/>
</dbReference>
<protein>
    <submittedName>
        <fullName evidence="1">DUF2071 domain-containing protein</fullName>
    </submittedName>
</protein>
<organism evidence="1 2">
    <name type="scientific">Microbacterium lacus</name>
    <dbReference type="NCBI Taxonomy" id="415217"/>
    <lineage>
        <taxon>Bacteria</taxon>
        <taxon>Bacillati</taxon>
        <taxon>Actinomycetota</taxon>
        <taxon>Actinomycetes</taxon>
        <taxon>Micrococcales</taxon>
        <taxon>Microbacteriaceae</taxon>
        <taxon>Microbacterium</taxon>
    </lineage>
</organism>
<name>A0ABP4RX42_9MICO</name>
<dbReference type="Proteomes" id="UP001500596">
    <property type="component" value="Unassembled WGS sequence"/>
</dbReference>
<dbReference type="RefSeq" id="WP_344050802.1">
    <property type="nucleotide sequence ID" value="NZ_BAAAPK010000001.1"/>
</dbReference>
<comment type="caution">
    <text evidence="1">The sequence shown here is derived from an EMBL/GenBank/DDBJ whole genome shotgun (WGS) entry which is preliminary data.</text>
</comment>
<dbReference type="PANTHER" id="PTHR39186">
    <property type="entry name" value="DUF2071 FAMILY PROTEIN"/>
    <property type="match status" value="1"/>
</dbReference>
<dbReference type="Pfam" id="PF09844">
    <property type="entry name" value="DUF2071"/>
    <property type="match status" value="1"/>
</dbReference>
<reference evidence="2" key="1">
    <citation type="journal article" date="2019" name="Int. J. Syst. Evol. Microbiol.">
        <title>The Global Catalogue of Microorganisms (GCM) 10K type strain sequencing project: providing services to taxonomists for standard genome sequencing and annotation.</title>
        <authorList>
            <consortium name="The Broad Institute Genomics Platform"/>
            <consortium name="The Broad Institute Genome Sequencing Center for Infectious Disease"/>
            <person name="Wu L."/>
            <person name="Ma J."/>
        </authorList>
    </citation>
    <scope>NUCLEOTIDE SEQUENCE [LARGE SCALE GENOMIC DNA]</scope>
    <source>
        <strain evidence="2">JCM 15575</strain>
    </source>
</reference>
<sequence length="253" mass="27851">MTLSSDAPALAGRAVIAQRWSGAVFVHWRVPPETVERMLPHGVRPDTFDGSAWVGLVPFVLSDFRFLPLPPVPLLGTFAEINVRTYGIDDAGRRSVVFRTLEAEHLLPVLAARVLFGLPYRWARIGVRASDDVIEYRSRRRRVDGRATGPGTRIAVRVGDTPVDTPLSRFLTARWGFHETHLGRTRWAANEHPAWPLVDADLLALSDDLVFDAGFGELAGRAPDSVLAMPARHPGFLTSFAAPVIVPTSKGHR</sequence>
<evidence type="ECO:0000313" key="2">
    <source>
        <dbReference type="Proteomes" id="UP001500596"/>
    </source>
</evidence>
<dbReference type="SUPFAM" id="SSF160104">
    <property type="entry name" value="Acetoacetate decarboxylase-like"/>
    <property type="match status" value="1"/>
</dbReference>
<keyword evidence="2" id="KW-1185">Reference proteome</keyword>
<dbReference type="InterPro" id="IPR018644">
    <property type="entry name" value="DUF2071"/>
</dbReference>
<gene>
    <name evidence="1" type="ORF">GCM10009807_02600</name>
</gene>
<dbReference type="PANTHER" id="PTHR39186:SF1">
    <property type="entry name" value="DUF2071 DOMAIN-CONTAINING PROTEIN"/>
    <property type="match status" value="1"/>
</dbReference>